<dbReference type="AlphaFoldDB" id="A0A7W1XQ31"/>
<keyword evidence="1" id="KW-0472">Membrane</keyword>
<sequence>MIRNIYIYLVLFATLMMTIGGSVGVFMAIADLASPVPYHQTFEQFQQLRLEKRAPDSVGNDQKATLSEDELKKQYDAMVAAERERQMSQAKNSLIKSFGWIVIPLPVFIYYQRQLTGRKNR</sequence>
<dbReference type="Proteomes" id="UP000538292">
    <property type="component" value="Unassembled WGS sequence"/>
</dbReference>
<evidence type="ECO:0000256" key="1">
    <source>
        <dbReference type="SAM" id="Phobius"/>
    </source>
</evidence>
<keyword evidence="1" id="KW-1133">Transmembrane helix</keyword>
<organism evidence="2 3">
    <name type="scientific">Thermoactinomyces mirandus</name>
    <dbReference type="NCBI Taxonomy" id="2756294"/>
    <lineage>
        <taxon>Bacteria</taxon>
        <taxon>Bacillati</taxon>
        <taxon>Bacillota</taxon>
        <taxon>Bacilli</taxon>
        <taxon>Bacillales</taxon>
        <taxon>Thermoactinomycetaceae</taxon>
        <taxon>Thermoactinomyces</taxon>
    </lineage>
</organism>
<dbReference type="EMBL" id="JACEOL010000004">
    <property type="protein sequence ID" value="MBA4601111.1"/>
    <property type="molecule type" value="Genomic_DNA"/>
</dbReference>
<keyword evidence="1" id="KW-0812">Transmembrane</keyword>
<proteinExistence type="predicted"/>
<reference evidence="2 3" key="1">
    <citation type="submission" date="2020-07" db="EMBL/GenBank/DDBJ databases">
        <title>Thermoactinomyces phylogeny.</title>
        <authorList>
            <person name="Dunlap C."/>
        </authorList>
    </citation>
    <scope>NUCLEOTIDE SEQUENCE [LARGE SCALE GENOMIC DNA]</scope>
    <source>
        <strain evidence="2 3">AMNI-1</strain>
    </source>
</reference>
<feature type="transmembrane region" description="Helical" evidence="1">
    <location>
        <begin position="7"/>
        <end position="30"/>
    </location>
</feature>
<keyword evidence="3" id="KW-1185">Reference proteome</keyword>
<name>A0A7W1XQ31_9BACL</name>
<evidence type="ECO:0000313" key="2">
    <source>
        <dbReference type="EMBL" id="MBA4601111.1"/>
    </source>
</evidence>
<feature type="transmembrane region" description="Helical" evidence="1">
    <location>
        <begin position="93"/>
        <end position="111"/>
    </location>
</feature>
<dbReference type="RefSeq" id="WP_181737244.1">
    <property type="nucleotide sequence ID" value="NZ_JACEOL010000004.1"/>
</dbReference>
<comment type="caution">
    <text evidence="2">The sequence shown here is derived from an EMBL/GenBank/DDBJ whole genome shotgun (WGS) entry which is preliminary data.</text>
</comment>
<protein>
    <submittedName>
        <fullName evidence="2">Uncharacterized protein</fullName>
    </submittedName>
</protein>
<accession>A0A7W1XQ31</accession>
<evidence type="ECO:0000313" key="3">
    <source>
        <dbReference type="Proteomes" id="UP000538292"/>
    </source>
</evidence>
<gene>
    <name evidence="2" type="ORF">H2C83_01965</name>
</gene>